<dbReference type="PANTHER" id="PTHR16228:SF7">
    <property type="entry name" value="SLC41A_MGTE INTEGRAL MEMBRANE DOMAIN-CONTAINING PROTEIN"/>
    <property type="match status" value="1"/>
</dbReference>
<dbReference type="InterPro" id="IPR036739">
    <property type="entry name" value="SLC41_membr_dom_sf"/>
</dbReference>
<evidence type="ECO:0000256" key="9">
    <source>
        <dbReference type="SAM" id="MobiDB-lite"/>
    </source>
</evidence>
<evidence type="ECO:0000256" key="4">
    <source>
        <dbReference type="ARBA" id="ARBA00022692"/>
    </source>
</evidence>
<feature type="domain" description="SLC41A/MgtE integral membrane" evidence="11">
    <location>
        <begin position="194"/>
        <end position="328"/>
    </location>
</feature>
<comment type="similarity">
    <text evidence="2">Belongs to the SLC41A transporter family.</text>
</comment>
<dbReference type="Proteomes" id="UP000245119">
    <property type="component" value="Linkage Group LG9"/>
</dbReference>
<evidence type="ECO:0000259" key="11">
    <source>
        <dbReference type="Pfam" id="PF01769"/>
    </source>
</evidence>
<evidence type="ECO:0000256" key="3">
    <source>
        <dbReference type="ARBA" id="ARBA00022448"/>
    </source>
</evidence>
<dbReference type="InterPro" id="IPR006667">
    <property type="entry name" value="SLC41_membr_dom"/>
</dbReference>
<sequence length="566" mass="61743">MRSGREQLDSGQLRSRKSTMVPRVSQMSHHSSQAVELKEIGDHHVSPWETGLDLGSSFTVSQSMISTFRETGITENGNVMNGLDSERTSHESVEDSNYGVGEDDEDDFKDEEERQLLPSEQHSEHQDVVVENELRDQEVLVREAEEKESSLGIMLQILVPYLIAGFGMVGAGMVLDVVQHSEVFTNITELFILVPALLGLKGNLEMTLASRLSTQANLGNMDTRKEKIKMVCGNLVLVQAQATVVGFLASMFAMVMGWIPKGQFPLDHALLLCASSLFTAAVASFILGSLMVCVVMLSRKVNINPDNVATPIAASLGDLTTLALLAGVGKLLYSFVGKQIWLSCGIIALFFMLLPIWIVLAIKNKYTNDVIYSGWTPVLSAMVISSLGGVILDFAVSSYHGIAVFQPVINGVGGNLVAVQASRISTYLHRRGRPGKLPTGVPGGSFNPFAFFCGKSINSKAARVLLLLVIPGHLLFIYTIYYMKAGHTSITILFNVFYLFAALLQVLLLLYICQWMVHCIWSCGEDPDNVAIPYLTAIGDLLGTGFLALAFHLLYLVGDRDADLGE</sequence>
<dbReference type="FunFam" id="1.10.357.20:FF:000001">
    <property type="entry name" value="Solute carrier family 41 member 2"/>
    <property type="match status" value="1"/>
</dbReference>
<evidence type="ECO:0000256" key="8">
    <source>
        <dbReference type="ARBA" id="ARBA00023136"/>
    </source>
</evidence>
<feature type="transmembrane region" description="Helical" evidence="10">
    <location>
        <begin position="269"/>
        <end position="296"/>
    </location>
</feature>
<feature type="compositionally biased region" description="Basic and acidic residues" evidence="9">
    <location>
        <begin position="84"/>
        <end position="93"/>
    </location>
</feature>
<feature type="transmembrane region" description="Helical" evidence="10">
    <location>
        <begin position="374"/>
        <end position="396"/>
    </location>
</feature>
<evidence type="ECO:0000256" key="2">
    <source>
        <dbReference type="ARBA" id="ARBA00009749"/>
    </source>
</evidence>
<organism evidence="12 13">
    <name type="scientific">Pomacea canaliculata</name>
    <name type="common">Golden apple snail</name>
    <dbReference type="NCBI Taxonomy" id="400727"/>
    <lineage>
        <taxon>Eukaryota</taxon>
        <taxon>Metazoa</taxon>
        <taxon>Spiralia</taxon>
        <taxon>Lophotrochozoa</taxon>
        <taxon>Mollusca</taxon>
        <taxon>Gastropoda</taxon>
        <taxon>Caenogastropoda</taxon>
        <taxon>Architaenioglossa</taxon>
        <taxon>Ampullarioidea</taxon>
        <taxon>Ampullariidae</taxon>
        <taxon>Pomacea</taxon>
    </lineage>
</organism>
<proteinExistence type="inferred from homology"/>
<evidence type="ECO:0000256" key="6">
    <source>
        <dbReference type="ARBA" id="ARBA00022989"/>
    </source>
</evidence>
<dbReference type="Gene3D" id="1.10.357.20">
    <property type="entry name" value="SLC41 divalent cation transporters, integral membrane domain"/>
    <property type="match status" value="2"/>
</dbReference>
<feature type="transmembrane region" description="Helical" evidence="10">
    <location>
        <begin position="340"/>
        <end position="362"/>
    </location>
</feature>
<evidence type="ECO:0000313" key="12">
    <source>
        <dbReference type="EMBL" id="PVD24315.1"/>
    </source>
</evidence>
<feature type="transmembrane region" description="Helical" evidence="10">
    <location>
        <begin position="534"/>
        <end position="557"/>
    </location>
</feature>
<feature type="transmembrane region" description="Helical" evidence="10">
    <location>
        <begin position="183"/>
        <end position="200"/>
    </location>
</feature>
<evidence type="ECO:0000256" key="10">
    <source>
        <dbReference type="SAM" id="Phobius"/>
    </source>
</evidence>
<accession>A0A2T7NT10</accession>
<reference evidence="12 13" key="1">
    <citation type="submission" date="2018-04" db="EMBL/GenBank/DDBJ databases">
        <title>The genome of golden apple snail Pomacea canaliculata provides insight into stress tolerance and invasive adaptation.</title>
        <authorList>
            <person name="Liu C."/>
            <person name="Liu B."/>
            <person name="Ren Y."/>
            <person name="Zhang Y."/>
            <person name="Wang H."/>
            <person name="Li S."/>
            <person name="Jiang F."/>
            <person name="Yin L."/>
            <person name="Zhang G."/>
            <person name="Qian W."/>
            <person name="Fan W."/>
        </authorList>
    </citation>
    <scope>NUCLEOTIDE SEQUENCE [LARGE SCALE GENOMIC DNA]</scope>
    <source>
        <strain evidence="12">SZHN2017</strain>
        <tissue evidence="12">Muscle</tissue>
    </source>
</reference>
<comment type="subcellular location">
    <subcellularLocation>
        <location evidence="1">Membrane</location>
        <topology evidence="1">Multi-pass membrane protein</topology>
    </subcellularLocation>
</comment>
<feature type="region of interest" description="Disordered" evidence="9">
    <location>
        <begin position="75"/>
        <end position="109"/>
    </location>
</feature>
<keyword evidence="7" id="KW-0406">Ion transport</keyword>
<keyword evidence="5" id="KW-0460">Magnesium</keyword>
<keyword evidence="13" id="KW-1185">Reference proteome</keyword>
<gene>
    <name evidence="12" type="ORF">C0Q70_14793</name>
</gene>
<dbReference type="PANTHER" id="PTHR16228">
    <property type="entry name" value="DIVALENT CATION TRANSPORTER SOLUTE CARRIER FAMILY 41"/>
    <property type="match status" value="1"/>
</dbReference>
<feature type="domain" description="SLC41A/MgtE integral membrane" evidence="11">
    <location>
        <begin position="406"/>
        <end position="549"/>
    </location>
</feature>
<keyword evidence="8 10" id="KW-0472">Membrane</keyword>
<dbReference type="AlphaFoldDB" id="A0A2T7NT10"/>
<dbReference type="EMBL" id="PZQS01000009">
    <property type="protein sequence ID" value="PVD24315.1"/>
    <property type="molecule type" value="Genomic_DNA"/>
</dbReference>
<name>A0A2T7NT10_POMCA</name>
<evidence type="ECO:0000256" key="7">
    <source>
        <dbReference type="ARBA" id="ARBA00023065"/>
    </source>
</evidence>
<keyword evidence="3" id="KW-0813">Transport</keyword>
<dbReference type="GO" id="GO:0005886">
    <property type="term" value="C:plasma membrane"/>
    <property type="evidence" value="ECO:0007669"/>
    <property type="project" value="TreeGrafter"/>
</dbReference>
<evidence type="ECO:0000256" key="1">
    <source>
        <dbReference type="ARBA" id="ARBA00004141"/>
    </source>
</evidence>
<dbReference type="STRING" id="400727.A0A2T7NT10"/>
<dbReference type="FunFam" id="1.10.357.20:FF:000002">
    <property type="entry name" value="Solute carrier family 41, member 2"/>
    <property type="match status" value="1"/>
</dbReference>
<evidence type="ECO:0000256" key="5">
    <source>
        <dbReference type="ARBA" id="ARBA00022842"/>
    </source>
</evidence>
<dbReference type="InterPro" id="IPR045349">
    <property type="entry name" value="SLC41A1-3"/>
</dbReference>
<feature type="transmembrane region" description="Helical" evidence="10">
    <location>
        <begin position="464"/>
        <end position="483"/>
    </location>
</feature>
<dbReference type="Pfam" id="PF01769">
    <property type="entry name" value="MgtE"/>
    <property type="match status" value="2"/>
</dbReference>
<comment type="caution">
    <text evidence="12">The sequence shown here is derived from an EMBL/GenBank/DDBJ whole genome shotgun (WGS) entry which is preliminary data.</text>
</comment>
<dbReference type="SUPFAM" id="SSF161093">
    <property type="entry name" value="MgtE membrane domain-like"/>
    <property type="match status" value="2"/>
</dbReference>
<dbReference type="GO" id="GO:0008324">
    <property type="term" value="F:monoatomic cation transmembrane transporter activity"/>
    <property type="evidence" value="ECO:0007669"/>
    <property type="project" value="InterPro"/>
</dbReference>
<keyword evidence="6 10" id="KW-1133">Transmembrane helix</keyword>
<feature type="transmembrane region" description="Helical" evidence="10">
    <location>
        <begin position="489"/>
        <end position="513"/>
    </location>
</feature>
<dbReference type="OrthoDB" id="5791097at2759"/>
<feature type="transmembrane region" description="Helical" evidence="10">
    <location>
        <begin position="402"/>
        <end position="421"/>
    </location>
</feature>
<feature type="transmembrane region" description="Helical" evidence="10">
    <location>
        <begin position="151"/>
        <end position="171"/>
    </location>
</feature>
<evidence type="ECO:0000313" key="13">
    <source>
        <dbReference type="Proteomes" id="UP000245119"/>
    </source>
</evidence>
<feature type="transmembrane region" description="Helical" evidence="10">
    <location>
        <begin position="231"/>
        <end position="257"/>
    </location>
</feature>
<protein>
    <recommendedName>
        <fullName evidence="11">SLC41A/MgtE integral membrane domain-containing protein</fullName>
    </recommendedName>
</protein>
<keyword evidence="4 10" id="KW-0812">Transmembrane</keyword>
<feature type="transmembrane region" description="Helical" evidence="10">
    <location>
        <begin position="308"/>
        <end position="328"/>
    </location>
</feature>
<feature type="region of interest" description="Disordered" evidence="9">
    <location>
        <begin position="1"/>
        <end position="33"/>
    </location>
</feature>